<dbReference type="EMBL" id="OY660865">
    <property type="protein sequence ID" value="CAJ1050848.1"/>
    <property type="molecule type" value="Genomic_DNA"/>
</dbReference>
<keyword evidence="3" id="KW-1185">Reference proteome</keyword>
<reference evidence="2" key="1">
    <citation type="submission" date="2023-08" db="EMBL/GenBank/DDBJ databases">
        <authorList>
            <person name="Alioto T."/>
            <person name="Alioto T."/>
            <person name="Gomez Garrido J."/>
        </authorList>
    </citation>
    <scope>NUCLEOTIDE SEQUENCE</scope>
</reference>
<accession>A0AAV1EQ21</accession>
<evidence type="ECO:0000313" key="2">
    <source>
        <dbReference type="EMBL" id="CAJ1050848.1"/>
    </source>
</evidence>
<proteinExistence type="predicted"/>
<feature type="compositionally biased region" description="Basic and acidic residues" evidence="1">
    <location>
        <begin position="61"/>
        <end position="73"/>
    </location>
</feature>
<protein>
    <submittedName>
        <fullName evidence="2">Uncharacterized protein</fullName>
    </submittedName>
</protein>
<evidence type="ECO:0000256" key="1">
    <source>
        <dbReference type="SAM" id="MobiDB-lite"/>
    </source>
</evidence>
<gene>
    <name evidence="2" type="ORF">XNOV1_A007051</name>
</gene>
<feature type="region of interest" description="Disordered" evidence="1">
    <location>
        <begin position="49"/>
        <end position="73"/>
    </location>
</feature>
<dbReference type="AlphaFoldDB" id="A0AAV1EQ21"/>
<organism evidence="2 3">
    <name type="scientific">Xyrichtys novacula</name>
    <name type="common">Pearly razorfish</name>
    <name type="synonym">Hemipteronotus novacula</name>
    <dbReference type="NCBI Taxonomy" id="13765"/>
    <lineage>
        <taxon>Eukaryota</taxon>
        <taxon>Metazoa</taxon>
        <taxon>Chordata</taxon>
        <taxon>Craniata</taxon>
        <taxon>Vertebrata</taxon>
        <taxon>Euteleostomi</taxon>
        <taxon>Actinopterygii</taxon>
        <taxon>Neopterygii</taxon>
        <taxon>Teleostei</taxon>
        <taxon>Neoteleostei</taxon>
        <taxon>Acanthomorphata</taxon>
        <taxon>Eupercaria</taxon>
        <taxon>Labriformes</taxon>
        <taxon>Labridae</taxon>
        <taxon>Xyrichtys</taxon>
    </lineage>
</organism>
<sequence>MDLLAGLNQLQAPKPVIMDPSHVTVRSETIPGAAAGAAAGARLRERQAGRGIGESMTGGTHDSEVLGLGRDHC</sequence>
<name>A0AAV1EQ21_XYRNO</name>
<dbReference type="Proteomes" id="UP001178508">
    <property type="component" value="Chromosome 2"/>
</dbReference>
<evidence type="ECO:0000313" key="3">
    <source>
        <dbReference type="Proteomes" id="UP001178508"/>
    </source>
</evidence>